<dbReference type="Proteomes" id="UP001139000">
    <property type="component" value="Unassembled WGS sequence"/>
</dbReference>
<name>A0A9X1TEU4_9BACT</name>
<protein>
    <recommendedName>
        <fullName evidence="2">NADH-quinone oxidoreductase subunit J</fullName>
        <ecNumber evidence="2">7.1.1.-</ecNumber>
    </recommendedName>
</protein>
<keyword evidence="2" id="KW-0520">NAD</keyword>
<comment type="subcellular location">
    <subcellularLocation>
        <location evidence="2">Cell membrane</location>
        <topology evidence="2">Multi-pass membrane protein</topology>
    </subcellularLocation>
</comment>
<dbReference type="GO" id="GO:0048038">
    <property type="term" value="F:quinone binding"/>
    <property type="evidence" value="ECO:0007669"/>
    <property type="project" value="UniProtKB-UniRule"/>
</dbReference>
<dbReference type="Pfam" id="PF00499">
    <property type="entry name" value="Oxidored_q3"/>
    <property type="match status" value="1"/>
</dbReference>
<evidence type="ECO:0000256" key="1">
    <source>
        <dbReference type="ARBA" id="ARBA00005698"/>
    </source>
</evidence>
<evidence type="ECO:0000313" key="4">
    <source>
        <dbReference type="Proteomes" id="UP001139000"/>
    </source>
</evidence>
<comment type="function">
    <text evidence="2">NDH-1 shuttles electrons from NADH, via FMN and iron-sulfur (Fe-S) centers, to quinones in the respiratory chain. Couples the redox reaction to proton translocation (for every two electrons transferred, four hydrogen ions are translocated across the cytoplasmic membrane), and thus conserves the redox energy in a proton gradient.</text>
</comment>
<evidence type="ECO:0000256" key="2">
    <source>
        <dbReference type="RuleBase" id="RU004429"/>
    </source>
</evidence>
<organism evidence="3 4">
    <name type="scientific">Dyadobacter chenwenxiniae</name>
    <dbReference type="NCBI Taxonomy" id="2906456"/>
    <lineage>
        <taxon>Bacteria</taxon>
        <taxon>Pseudomonadati</taxon>
        <taxon>Bacteroidota</taxon>
        <taxon>Cytophagia</taxon>
        <taxon>Cytophagales</taxon>
        <taxon>Spirosomataceae</taxon>
        <taxon>Dyadobacter</taxon>
    </lineage>
</organism>
<keyword evidence="2" id="KW-1003">Cell membrane</keyword>
<evidence type="ECO:0000313" key="3">
    <source>
        <dbReference type="EMBL" id="MCF0061989.1"/>
    </source>
</evidence>
<comment type="similarity">
    <text evidence="1 2">Belongs to the complex I subunit 6 family.</text>
</comment>
<feature type="transmembrane region" description="Helical" evidence="2">
    <location>
        <begin position="62"/>
        <end position="84"/>
    </location>
</feature>
<feature type="transmembrane region" description="Helical" evidence="2">
    <location>
        <begin position="105"/>
        <end position="124"/>
    </location>
</feature>
<dbReference type="PANTHER" id="PTHR33269">
    <property type="entry name" value="NADH-UBIQUINONE OXIDOREDUCTASE CHAIN 6"/>
    <property type="match status" value="1"/>
</dbReference>
<keyword evidence="2" id="KW-0472">Membrane</keyword>
<keyword evidence="2" id="KW-0812">Transmembrane</keyword>
<sequence length="181" mass="19793">MNYSVSINNMEVAAFYGFSFFAIMAALFILFSKNLIYGAFALFLAFLGVAALYVLAGADFLGVTQIMIYVGGILVLLIFGIMLTQKKKNDDPQHHNRVEILFGRGVWGFLLGAGFFVFLIKIIYSANFKMAGDSISSRSTIKTIGVELMTSHLLPFEITAILLLVALVGAAYLAMNRNPAP</sequence>
<keyword evidence="2" id="KW-0874">Quinone</keyword>
<feature type="transmembrane region" description="Helical" evidence="2">
    <location>
        <begin position="153"/>
        <end position="175"/>
    </location>
</feature>
<dbReference type="InterPro" id="IPR042106">
    <property type="entry name" value="Nuo/plastoQ_OxRdtase_6_NuoJ"/>
</dbReference>
<dbReference type="InterPro" id="IPR001457">
    <property type="entry name" value="NADH_UbQ/plastoQ_OxRdtase_su6"/>
</dbReference>
<comment type="catalytic activity">
    <reaction evidence="2">
        <text>a quinone + NADH + 5 H(+)(in) = a quinol + NAD(+) + 4 H(+)(out)</text>
        <dbReference type="Rhea" id="RHEA:57888"/>
        <dbReference type="ChEBI" id="CHEBI:15378"/>
        <dbReference type="ChEBI" id="CHEBI:24646"/>
        <dbReference type="ChEBI" id="CHEBI:57540"/>
        <dbReference type="ChEBI" id="CHEBI:57945"/>
        <dbReference type="ChEBI" id="CHEBI:132124"/>
    </reaction>
</comment>
<keyword evidence="2" id="KW-1133">Transmembrane helix</keyword>
<dbReference type="PANTHER" id="PTHR33269:SF17">
    <property type="entry name" value="NADH-UBIQUINONE OXIDOREDUCTASE CHAIN 6"/>
    <property type="match status" value="1"/>
</dbReference>
<dbReference type="EC" id="7.1.1.-" evidence="2"/>
<proteinExistence type="inferred from homology"/>
<keyword evidence="3" id="KW-0560">Oxidoreductase</keyword>
<dbReference type="GO" id="GO:0008137">
    <property type="term" value="F:NADH dehydrogenase (ubiquinone) activity"/>
    <property type="evidence" value="ECO:0007669"/>
    <property type="project" value="UniProtKB-UniRule"/>
</dbReference>
<keyword evidence="4" id="KW-1185">Reference proteome</keyword>
<gene>
    <name evidence="3" type="ORF">LXM26_10825</name>
</gene>
<reference evidence="3" key="1">
    <citation type="submission" date="2021-12" db="EMBL/GenBank/DDBJ databases">
        <title>Novel species in genus Dyadobacter.</title>
        <authorList>
            <person name="Ma C."/>
        </authorList>
    </citation>
    <scope>NUCLEOTIDE SEQUENCE</scope>
    <source>
        <strain evidence="3">LJ419</strain>
    </source>
</reference>
<feature type="transmembrane region" description="Helical" evidence="2">
    <location>
        <begin position="36"/>
        <end position="56"/>
    </location>
</feature>
<feature type="transmembrane region" description="Helical" evidence="2">
    <location>
        <begin position="12"/>
        <end position="31"/>
    </location>
</feature>
<dbReference type="EMBL" id="JAJTTC010000001">
    <property type="protein sequence ID" value="MCF0061989.1"/>
    <property type="molecule type" value="Genomic_DNA"/>
</dbReference>
<dbReference type="AlphaFoldDB" id="A0A9X1TEU4"/>
<dbReference type="GO" id="GO:0016491">
    <property type="term" value="F:oxidoreductase activity"/>
    <property type="evidence" value="ECO:0007669"/>
    <property type="project" value="UniProtKB-KW"/>
</dbReference>
<dbReference type="Gene3D" id="1.20.120.1200">
    <property type="entry name" value="NADH-ubiquinone/plastoquinone oxidoreductase chain 6, subunit NuoJ"/>
    <property type="match status" value="1"/>
</dbReference>
<comment type="caution">
    <text evidence="3">The sequence shown here is derived from an EMBL/GenBank/DDBJ whole genome shotgun (WGS) entry which is preliminary data.</text>
</comment>
<accession>A0A9X1TEU4</accession>
<dbReference type="GO" id="GO:0005886">
    <property type="term" value="C:plasma membrane"/>
    <property type="evidence" value="ECO:0007669"/>
    <property type="project" value="UniProtKB-SubCell"/>
</dbReference>